<dbReference type="RefSeq" id="WP_286303664.1">
    <property type="nucleotide sequence ID" value="NZ_AP027741.1"/>
</dbReference>
<keyword evidence="1" id="KW-0732">Signal</keyword>
<reference evidence="3" key="1">
    <citation type="journal article" date="2019" name="Int. J. Syst. Evol. Microbiol.">
        <title>The Global Catalogue of Microorganisms (GCM) 10K type strain sequencing project: providing services to taxonomists for standard genome sequencing and annotation.</title>
        <authorList>
            <consortium name="The Broad Institute Genomics Platform"/>
            <consortium name="The Broad Institute Genome Sequencing Center for Infectious Disease"/>
            <person name="Wu L."/>
            <person name="Ma J."/>
        </authorList>
    </citation>
    <scope>NUCLEOTIDE SEQUENCE [LARGE SCALE GENOMIC DNA]</scope>
    <source>
        <strain evidence="3">JCM 6886</strain>
    </source>
</reference>
<dbReference type="EMBL" id="BAAADG010000002">
    <property type="protein sequence ID" value="GAA0216680.1"/>
    <property type="molecule type" value="Genomic_DNA"/>
</dbReference>
<feature type="signal peptide" evidence="1">
    <location>
        <begin position="1"/>
        <end position="21"/>
    </location>
</feature>
<organism evidence="2 3">
    <name type="scientific">Methylophaga marina</name>
    <dbReference type="NCBI Taxonomy" id="45495"/>
    <lineage>
        <taxon>Bacteria</taxon>
        <taxon>Pseudomonadati</taxon>
        <taxon>Pseudomonadota</taxon>
        <taxon>Gammaproteobacteria</taxon>
        <taxon>Thiotrichales</taxon>
        <taxon>Piscirickettsiaceae</taxon>
        <taxon>Methylophaga</taxon>
    </lineage>
</organism>
<dbReference type="Proteomes" id="UP001501476">
    <property type="component" value="Unassembled WGS sequence"/>
</dbReference>
<keyword evidence="3" id="KW-1185">Reference proteome</keyword>
<accession>A0ABP3CW30</accession>
<protein>
    <submittedName>
        <fullName evidence="2">Uncharacterized protein</fullName>
    </submittedName>
</protein>
<name>A0ABP3CW30_9GAMM</name>
<evidence type="ECO:0000313" key="2">
    <source>
        <dbReference type="EMBL" id="GAA0216680.1"/>
    </source>
</evidence>
<gene>
    <name evidence="2" type="ORF">GCM10008964_05340</name>
</gene>
<feature type="chain" id="PRO_5047047699" evidence="1">
    <location>
        <begin position="22"/>
        <end position="243"/>
    </location>
</feature>
<evidence type="ECO:0000256" key="1">
    <source>
        <dbReference type="SAM" id="SignalP"/>
    </source>
</evidence>
<evidence type="ECO:0000313" key="3">
    <source>
        <dbReference type="Proteomes" id="UP001501476"/>
    </source>
</evidence>
<comment type="caution">
    <text evidence="2">The sequence shown here is derived from an EMBL/GenBank/DDBJ whole genome shotgun (WGS) entry which is preliminary data.</text>
</comment>
<proteinExistence type="predicted"/>
<sequence>MTLGKKLIPLLLTALSMNAAAYQSKDEQIDAVLNVVQTGSQERKETVLERLQWSGISDPRLYDVLEADLLANYQEKLYDSDKRNLMAYEVRALGYSGNPKYTSTLELLAKKAAESKVKRHAKKALSDLSTYISVQRQLSHVVIEQPEKPFEVQMYMRMIQTGDSYTQRLAARASFHENIHDPELMALFTEQLESMYMNPDLDALGQDTAAWICKVLKQNSGHEALLAEVAEKTPHRKIQKYAK</sequence>